<organism evidence="1 2">
    <name type="scientific">Devosia neptuniae</name>
    <dbReference type="NCBI Taxonomy" id="191302"/>
    <lineage>
        <taxon>Bacteria</taxon>
        <taxon>Pseudomonadati</taxon>
        <taxon>Pseudomonadota</taxon>
        <taxon>Alphaproteobacteria</taxon>
        <taxon>Hyphomicrobiales</taxon>
        <taxon>Devosiaceae</taxon>
        <taxon>Devosia</taxon>
    </lineage>
</organism>
<reference evidence="1 2" key="1">
    <citation type="submission" date="2022-09" db="EMBL/GenBank/DDBJ databases">
        <title>Interaction between co-microsymbionts with complementary sets of symbiotic genes in legume-rhizobium systems.</title>
        <authorList>
            <person name="Safronova V."/>
            <person name="Sazanova A."/>
            <person name="Afonin A."/>
            <person name="Chirak E."/>
        </authorList>
    </citation>
    <scope>NUCLEOTIDE SEQUENCE [LARGE SCALE GENOMIC DNA]</scope>
    <source>
        <strain evidence="1 2">A18/4-1</strain>
    </source>
</reference>
<dbReference type="Proteomes" id="UP001061862">
    <property type="component" value="Chromosome"/>
</dbReference>
<dbReference type="InterPro" id="IPR027417">
    <property type="entry name" value="P-loop_NTPase"/>
</dbReference>
<dbReference type="SUPFAM" id="SSF52540">
    <property type="entry name" value="P-loop containing nucleoside triphosphate hydrolases"/>
    <property type="match status" value="1"/>
</dbReference>
<gene>
    <name evidence="1" type="ORF">N8A98_09835</name>
</gene>
<sequence>MSLPDRQQRLAALRDTIADIERKPVLADRRTMLAAEPGEGFPRLAGGLLQEIFTDERRNSGAALGFALAQAKSLLSEKRLAVIYLQLSKHAQEMGLPYGPGLANFGFDPASLILVRPTTMVELLWAAEEALACKAVAAVIADIADHPKILDFTASRRLSMRAASAGTSFLLLRYGTGREASAAHLRWLLTPMLSARKRFDHLAPGPLRWRVQLEKGVLLTQQTEWLLGWTQNGFTTLNAANGAANRHAADAPLPRAVPAHLAHGLSETA</sequence>
<evidence type="ECO:0000313" key="2">
    <source>
        <dbReference type="Proteomes" id="UP001061862"/>
    </source>
</evidence>
<accession>A0ABY6CI27</accession>
<proteinExistence type="predicted"/>
<protein>
    <recommendedName>
        <fullName evidence="3">Protein ImuA</fullName>
    </recommendedName>
</protein>
<evidence type="ECO:0008006" key="3">
    <source>
        <dbReference type="Google" id="ProtNLM"/>
    </source>
</evidence>
<name>A0ABY6CI27_9HYPH</name>
<evidence type="ECO:0000313" key="1">
    <source>
        <dbReference type="EMBL" id="UXN71453.1"/>
    </source>
</evidence>
<dbReference type="RefSeq" id="WP_262171015.1">
    <property type="nucleotide sequence ID" value="NZ_CP104965.1"/>
</dbReference>
<keyword evidence="2" id="KW-1185">Reference proteome</keyword>
<dbReference type="EMBL" id="CP104965">
    <property type="protein sequence ID" value="UXN71453.1"/>
    <property type="molecule type" value="Genomic_DNA"/>
</dbReference>
<dbReference type="Gene3D" id="3.40.50.300">
    <property type="entry name" value="P-loop containing nucleotide triphosphate hydrolases"/>
    <property type="match status" value="1"/>
</dbReference>